<sequence>MTTNIEYIIKQYVDPVDGETTFAAFTPDLQFVAIAPTKWDLDQCIAKGLVDEPVAQILENEDYEYDDYRTSLRAALAAPAVV</sequence>
<dbReference type="GeneID" id="10894592"/>
<dbReference type="KEGG" id="vg:10894592"/>
<dbReference type="RefSeq" id="YP_004539085.1">
    <property type="nucleotide sequence ID" value="NC_015585.1"/>
</dbReference>
<name>F4N9R5_9CAUD</name>
<reference evidence="2" key="1">
    <citation type="journal article" date="2011" name="Appl. Environ. Microbiol.">
        <title>Bacteriophages LIMElight and LIMEzero of Pantoea agglomerans, belonging to the "phiKMV-like viruses".</title>
        <authorList>
            <person name="Adriaenssens E.M."/>
            <person name="Ceyssens P.J."/>
            <person name="Dunon V."/>
            <person name="Ackermann H.W."/>
            <person name="Van Vaerenbergh J."/>
            <person name="Maes M."/>
            <person name="De Proft M."/>
            <person name="Lavigne R."/>
        </authorList>
    </citation>
    <scope>NUCLEOTIDE SEQUENCE [LARGE SCALE GENOMIC DNA]</scope>
</reference>
<proteinExistence type="predicted"/>
<accession>F4N9R5</accession>
<organism evidence="1 2">
    <name type="scientific">Pantoea phage LIMEzero</name>
    <dbReference type="NCBI Taxonomy" id="943335"/>
    <lineage>
        <taxon>Viruses</taxon>
        <taxon>Duplodnaviria</taxon>
        <taxon>Heunggongvirae</taxon>
        <taxon>Uroviricota</taxon>
        <taxon>Caudoviricetes</taxon>
        <taxon>Autographivirales</taxon>
        <taxon>Autoscriptoviridae</taxon>
        <taxon>Stentvirinae</taxon>
        <taxon>Waewaevirus</taxon>
        <taxon>Waewaevirus limezero</taxon>
    </lineage>
</organism>
<evidence type="ECO:0000313" key="2">
    <source>
        <dbReference type="Proteomes" id="UP000008465"/>
    </source>
</evidence>
<protein>
    <submittedName>
        <fullName evidence="1">Uncharacterized protein</fullName>
    </submittedName>
</protein>
<dbReference type="EMBL" id="FR751545">
    <property type="protein sequence ID" value="CBY88543.1"/>
    <property type="molecule type" value="Genomic_DNA"/>
</dbReference>
<keyword evidence="2" id="KW-1185">Reference proteome</keyword>
<evidence type="ECO:0000313" key="1">
    <source>
        <dbReference type="EMBL" id="CBY88543.1"/>
    </source>
</evidence>
<dbReference type="Proteomes" id="UP000008465">
    <property type="component" value="Segment"/>
</dbReference>